<dbReference type="OrthoDB" id="10056949at2759"/>
<dbReference type="Gene3D" id="1.10.10.10">
    <property type="entry name" value="Winged helix-like DNA-binding domain superfamily/Winged helix DNA-binding domain"/>
    <property type="match status" value="1"/>
</dbReference>
<evidence type="ECO:0000256" key="5">
    <source>
        <dbReference type="ARBA" id="ARBA00023125"/>
    </source>
</evidence>
<dbReference type="GO" id="GO:0003700">
    <property type="term" value="F:DNA-binding transcription factor activity"/>
    <property type="evidence" value="ECO:0007669"/>
    <property type="project" value="InterPro"/>
</dbReference>
<feature type="domain" description="RFX-type winged-helix" evidence="10">
    <location>
        <begin position="14"/>
        <end position="89"/>
    </location>
</feature>
<proteinExistence type="predicted"/>
<keyword evidence="12" id="KW-1185">Reference proteome</keyword>
<dbReference type="InterPro" id="IPR003150">
    <property type="entry name" value="DNA-bd_RFX"/>
</dbReference>
<evidence type="ECO:0000313" key="11">
    <source>
        <dbReference type="EnsemblMetazoa" id="XP_030849837"/>
    </source>
</evidence>
<dbReference type="FunFam" id="1.10.10.10:FF:000211">
    <property type="entry name" value="Regulatory factor X, 6"/>
    <property type="match status" value="1"/>
</dbReference>
<evidence type="ECO:0000259" key="10">
    <source>
        <dbReference type="PROSITE" id="PS51526"/>
    </source>
</evidence>
<dbReference type="KEGG" id="spu:105443599"/>
<organism evidence="11 12">
    <name type="scientific">Strongylocentrotus purpuratus</name>
    <name type="common">Purple sea urchin</name>
    <dbReference type="NCBI Taxonomy" id="7668"/>
    <lineage>
        <taxon>Eukaryota</taxon>
        <taxon>Metazoa</taxon>
        <taxon>Echinodermata</taxon>
        <taxon>Eleutherozoa</taxon>
        <taxon>Echinozoa</taxon>
        <taxon>Echinoidea</taxon>
        <taxon>Euechinoidea</taxon>
        <taxon>Echinacea</taxon>
        <taxon>Camarodonta</taxon>
        <taxon>Echinidea</taxon>
        <taxon>Strongylocentrotidae</taxon>
        <taxon>Strongylocentrotus</taxon>
    </lineage>
</organism>
<dbReference type="Pfam" id="PF25340">
    <property type="entry name" value="BCD_RFX"/>
    <property type="match status" value="1"/>
</dbReference>
<name>A0A7M7T2W7_STRPU</name>
<dbReference type="OMA" id="DYLYAAM"/>
<protein>
    <recommendedName>
        <fullName evidence="8">DNA-binding protein RFX6</fullName>
    </recommendedName>
    <alternativeName>
        <fullName evidence="9">Regulatory factor X 6</fullName>
    </alternativeName>
</protein>
<evidence type="ECO:0000256" key="3">
    <source>
        <dbReference type="ARBA" id="ARBA00022782"/>
    </source>
</evidence>
<dbReference type="Proteomes" id="UP000007110">
    <property type="component" value="Unassembled WGS sequence"/>
</dbReference>
<sequence>MENKTSKRQATPRTIKWLHENYMLSEGVCIPRSALYVHYLDFCCRSVIVPINAASFGKVIRQQFPQITTRRLGTRGQSKYHYYGIAVRESSMYYESTLSKKEKSGPVQEPIKKETNRNTMVYSHRTKLGCLLPEFPEAEGLSFPLDVSKDLVATFLVMYRTHCQRILDTVIRANFDEVQHYLLHFWHGMPAHVQPILGSDRVARLIGICDSLLYKAVSTVLMPGLLQPLPESLGHVIRWFSKELQTWLKRALHGLPTCLQVAKLEVLDNTRDYCVAEPVAWSSKLTVRSQTVWLFGGA</sequence>
<dbReference type="GO" id="GO:0005634">
    <property type="term" value="C:nucleus"/>
    <property type="evidence" value="ECO:0007669"/>
    <property type="project" value="UniProtKB-SubCell"/>
</dbReference>
<dbReference type="InParanoid" id="A0A7M7T2W7"/>
<evidence type="ECO:0000256" key="4">
    <source>
        <dbReference type="ARBA" id="ARBA00023015"/>
    </source>
</evidence>
<dbReference type="AlphaFoldDB" id="A0A7M7T2W7"/>
<dbReference type="SUPFAM" id="SSF46785">
    <property type="entry name" value="Winged helix' DNA-binding domain"/>
    <property type="match status" value="1"/>
</dbReference>
<evidence type="ECO:0000256" key="2">
    <source>
        <dbReference type="ARBA" id="ARBA00022473"/>
    </source>
</evidence>
<keyword evidence="5" id="KW-0238">DNA-binding</keyword>
<dbReference type="PROSITE" id="PS51526">
    <property type="entry name" value="RFX_DBD"/>
    <property type="match status" value="1"/>
</dbReference>
<keyword evidence="3" id="KW-0221">Differentiation</keyword>
<comment type="subcellular location">
    <subcellularLocation>
        <location evidence="1">Nucleus</location>
    </subcellularLocation>
</comment>
<reference evidence="12" key="1">
    <citation type="submission" date="2015-02" db="EMBL/GenBank/DDBJ databases">
        <title>Genome sequencing for Strongylocentrotus purpuratus.</title>
        <authorList>
            <person name="Murali S."/>
            <person name="Liu Y."/>
            <person name="Vee V."/>
            <person name="English A."/>
            <person name="Wang M."/>
            <person name="Skinner E."/>
            <person name="Han Y."/>
            <person name="Muzny D.M."/>
            <person name="Worley K.C."/>
            <person name="Gibbs R.A."/>
        </authorList>
    </citation>
    <scope>NUCLEOTIDE SEQUENCE</scope>
</reference>
<evidence type="ECO:0000256" key="7">
    <source>
        <dbReference type="ARBA" id="ARBA00023242"/>
    </source>
</evidence>
<dbReference type="GO" id="GO:0030154">
    <property type="term" value="P:cell differentiation"/>
    <property type="evidence" value="ECO:0007669"/>
    <property type="project" value="UniProtKB-KW"/>
</dbReference>
<evidence type="ECO:0000256" key="6">
    <source>
        <dbReference type="ARBA" id="ARBA00023163"/>
    </source>
</evidence>
<dbReference type="GO" id="GO:0003677">
    <property type="term" value="F:DNA binding"/>
    <property type="evidence" value="ECO:0007669"/>
    <property type="project" value="UniProtKB-KW"/>
</dbReference>
<keyword evidence="2" id="KW-0217">Developmental protein</keyword>
<dbReference type="GeneID" id="105443599"/>
<dbReference type="InterPro" id="IPR036388">
    <property type="entry name" value="WH-like_DNA-bd_sf"/>
</dbReference>
<dbReference type="InterPro" id="IPR036390">
    <property type="entry name" value="WH_DNA-bd_sf"/>
</dbReference>
<dbReference type="InterPro" id="IPR039779">
    <property type="entry name" value="RFX-like"/>
</dbReference>
<dbReference type="PANTHER" id="PTHR12619:SF5">
    <property type="entry name" value="TRANSCRIPTION FACTOR RFX4"/>
    <property type="match status" value="1"/>
</dbReference>
<keyword evidence="4" id="KW-0805">Transcription regulation</keyword>
<evidence type="ECO:0000256" key="1">
    <source>
        <dbReference type="ARBA" id="ARBA00004123"/>
    </source>
</evidence>
<dbReference type="InterPro" id="IPR057321">
    <property type="entry name" value="RFX1-4/6/8-like_BCD"/>
</dbReference>
<accession>A0A7M7T2W7</accession>
<dbReference type="PANTHER" id="PTHR12619">
    <property type="entry name" value="RFX TRANSCRIPTION FACTOR FAMILY"/>
    <property type="match status" value="1"/>
</dbReference>
<evidence type="ECO:0000256" key="9">
    <source>
        <dbReference type="ARBA" id="ARBA00077088"/>
    </source>
</evidence>
<reference evidence="11" key="2">
    <citation type="submission" date="2021-01" db="UniProtKB">
        <authorList>
            <consortium name="EnsemblMetazoa"/>
        </authorList>
    </citation>
    <scope>IDENTIFICATION</scope>
</reference>
<keyword evidence="7" id="KW-0539">Nucleus</keyword>
<dbReference type="EnsemblMetazoa" id="XM_030993977">
    <property type="protein sequence ID" value="XP_030849837"/>
    <property type="gene ID" value="LOC105443599"/>
</dbReference>
<dbReference type="Pfam" id="PF02257">
    <property type="entry name" value="RFX_DNA_binding"/>
    <property type="match status" value="1"/>
</dbReference>
<evidence type="ECO:0000256" key="8">
    <source>
        <dbReference type="ARBA" id="ARBA00072476"/>
    </source>
</evidence>
<dbReference type="RefSeq" id="XP_030849837.1">
    <property type="nucleotide sequence ID" value="XM_030993977.1"/>
</dbReference>
<evidence type="ECO:0000313" key="12">
    <source>
        <dbReference type="Proteomes" id="UP000007110"/>
    </source>
</evidence>
<keyword evidence="6" id="KW-0804">Transcription</keyword>